<comment type="catalytic activity">
    <reaction evidence="12">
        <text>(S)-dihydroorotate + NAD(+) = orotate + NADH + H(+)</text>
        <dbReference type="Rhea" id="RHEA:13513"/>
        <dbReference type="ChEBI" id="CHEBI:15378"/>
        <dbReference type="ChEBI" id="CHEBI:30839"/>
        <dbReference type="ChEBI" id="CHEBI:30864"/>
        <dbReference type="ChEBI" id="CHEBI:57540"/>
        <dbReference type="ChEBI" id="CHEBI:57945"/>
        <dbReference type="EC" id="1.3.1.14"/>
    </reaction>
</comment>
<dbReference type="GO" id="GO:0050661">
    <property type="term" value="F:NADP binding"/>
    <property type="evidence" value="ECO:0007669"/>
    <property type="project" value="TreeGrafter"/>
</dbReference>
<evidence type="ECO:0000313" key="14">
    <source>
        <dbReference type="EMBL" id="PWR72134.1"/>
    </source>
</evidence>
<evidence type="ECO:0000259" key="13">
    <source>
        <dbReference type="PROSITE" id="PS51379"/>
    </source>
</evidence>
<gene>
    <name evidence="14" type="ORF">DK846_09090</name>
</gene>
<protein>
    <recommendedName>
        <fullName evidence="6">Dihydroorotate dehydrogenase B (NAD(+)), catalytic subunit</fullName>
        <ecNumber evidence="5">1.3.1.14</ecNumber>
    </recommendedName>
    <alternativeName>
        <fullName evidence="8">Dihydroorotate oxidase B</fullName>
    </alternativeName>
    <alternativeName>
        <fullName evidence="11">Dihydrothymine dehydrogenase</fullName>
    </alternativeName>
    <alternativeName>
        <fullName evidence="9">Dihydrouracil dehydrogenase</fullName>
    </alternativeName>
    <alternativeName>
        <fullName evidence="10">Orotate reductase (NADH)</fullName>
    </alternativeName>
</protein>
<proteinExistence type="inferred from homology"/>
<comment type="similarity">
    <text evidence="3">Belongs to the dihydropyrimidine dehydrogenase family.</text>
</comment>
<dbReference type="SUPFAM" id="SSF51395">
    <property type="entry name" value="FMN-linked oxidoreductases"/>
    <property type="match status" value="1"/>
</dbReference>
<evidence type="ECO:0000256" key="2">
    <source>
        <dbReference type="ARBA" id="ARBA00004715"/>
    </source>
</evidence>
<dbReference type="InterPro" id="IPR017896">
    <property type="entry name" value="4Fe4S_Fe-S-bd"/>
</dbReference>
<dbReference type="InterPro" id="IPR017900">
    <property type="entry name" value="4Fe4S_Fe_S_CS"/>
</dbReference>
<dbReference type="RefSeq" id="WP_109968623.1">
    <property type="nucleotide sequence ID" value="NZ_CP176093.1"/>
</dbReference>
<dbReference type="AlphaFoldDB" id="A0A2V2MVF3"/>
<dbReference type="NCBIfam" id="NF006183">
    <property type="entry name" value="PRK08318.1"/>
    <property type="match status" value="1"/>
</dbReference>
<name>A0A2V2MVF3_9EURY</name>
<comment type="subunit">
    <text evidence="4">Heterotetramer of 2 PyrK and 2 PyrD type B subunits.</text>
</comment>
<organism evidence="14 15">
    <name type="scientific">Methanospirillum lacunae</name>
    <dbReference type="NCBI Taxonomy" id="668570"/>
    <lineage>
        <taxon>Archaea</taxon>
        <taxon>Methanobacteriati</taxon>
        <taxon>Methanobacteriota</taxon>
        <taxon>Stenosarchaea group</taxon>
        <taxon>Methanomicrobia</taxon>
        <taxon>Methanomicrobiales</taxon>
        <taxon>Methanospirillaceae</taxon>
        <taxon>Methanospirillum</taxon>
    </lineage>
</organism>
<evidence type="ECO:0000256" key="3">
    <source>
        <dbReference type="ARBA" id="ARBA00010804"/>
    </source>
</evidence>
<comment type="pathway">
    <text evidence="2">Pyrimidine metabolism; UMP biosynthesis via de novo pathway; orotate from (S)-dihydroorotate (NAD(+) route): step 1/1.</text>
</comment>
<evidence type="ECO:0000256" key="4">
    <source>
        <dbReference type="ARBA" id="ARBA00011669"/>
    </source>
</evidence>
<dbReference type="SUPFAM" id="SSF54862">
    <property type="entry name" value="4Fe-4S ferredoxins"/>
    <property type="match status" value="1"/>
</dbReference>
<dbReference type="EC" id="1.3.1.14" evidence="5"/>
<dbReference type="GO" id="GO:0005737">
    <property type="term" value="C:cytoplasm"/>
    <property type="evidence" value="ECO:0007669"/>
    <property type="project" value="InterPro"/>
</dbReference>
<evidence type="ECO:0000256" key="7">
    <source>
        <dbReference type="ARBA" id="ARBA00023002"/>
    </source>
</evidence>
<dbReference type="EMBL" id="QGMY01000007">
    <property type="protein sequence ID" value="PWR72134.1"/>
    <property type="molecule type" value="Genomic_DNA"/>
</dbReference>
<evidence type="ECO:0000256" key="10">
    <source>
        <dbReference type="ARBA" id="ARBA00032046"/>
    </source>
</evidence>
<comment type="function">
    <text evidence="1">Catalyzes the conversion of dihydroorotate to orotate with NAD(+) as electron acceptor.</text>
</comment>
<dbReference type="Pfam" id="PF14697">
    <property type="entry name" value="Fer4_21"/>
    <property type="match status" value="1"/>
</dbReference>
<sequence length="399" mass="42129">MPDILKTTLGSLALPNPFILASGPPTASGEMIRRAFQAGWGGAVIKTIHPDGMEIQDLSPRFAAWTGTKGELFGFENVELLSKKTVSYWENEIRSLKQDFPANLLVASIMGDTDFSTWQNLAIRVGDAGCDAIELNVSCPHGMPEAGLGAAIGQNPDLIRKLTKMVSAVASVPVFVKLTPNITDIGTSALSAEEGGADGVSAINTIQCILGIDIDSFEPLPSTGGKGTSGGYSGPAIKPIGLKMVSDISQAVSLPIMGIGGISKWQDAVEYILLGASAVQICTAVMWNGYEIIRAMKTGMENYLIQNGFNSPDEIRGTILGKMQPHHTISRSIRVEPAISENQVCLQCGKCVTACRDGGYDALILTPKGPVVERTRCDGCGLCLLVCGSKALTPMIRSG</sequence>
<dbReference type="FunFam" id="3.20.20.70:FF:000027">
    <property type="entry name" value="Dihydropyrimidine dehydrogenase [NADP(+)]"/>
    <property type="match status" value="1"/>
</dbReference>
<evidence type="ECO:0000256" key="1">
    <source>
        <dbReference type="ARBA" id="ARBA00003616"/>
    </source>
</evidence>
<comment type="caution">
    <text evidence="14">The sequence shown here is derived from an EMBL/GenBank/DDBJ whole genome shotgun (WGS) entry which is preliminary data.</text>
</comment>
<dbReference type="GO" id="GO:0004589">
    <property type="term" value="F:dihydroorotate dehydrogenase (NAD+) activity"/>
    <property type="evidence" value="ECO:0007669"/>
    <property type="project" value="UniProtKB-EC"/>
</dbReference>
<evidence type="ECO:0000256" key="5">
    <source>
        <dbReference type="ARBA" id="ARBA00012061"/>
    </source>
</evidence>
<evidence type="ECO:0000256" key="8">
    <source>
        <dbReference type="ARBA" id="ARBA00029718"/>
    </source>
</evidence>
<accession>A0A2V2MVF3</accession>
<reference evidence="14 15" key="1">
    <citation type="submission" date="2018-05" db="EMBL/GenBank/DDBJ databases">
        <title>Draft genome of Methanospirillum lacunae Ki8-1.</title>
        <authorList>
            <person name="Dueholm M.S."/>
            <person name="Nielsen P.H."/>
            <person name="Bakmann L.F."/>
            <person name="Otzen D.E."/>
        </authorList>
    </citation>
    <scope>NUCLEOTIDE SEQUENCE [LARGE SCALE GENOMIC DNA]</scope>
    <source>
        <strain evidence="14 15">Ki8-1</strain>
    </source>
</reference>
<evidence type="ECO:0000313" key="15">
    <source>
        <dbReference type="Proteomes" id="UP000245657"/>
    </source>
</evidence>
<evidence type="ECO:0000256" key="9">
    <source>
        <dbReference type="ARBA" id="ARBA00030119"/>
    </source>
</evidence>
<dbReference type="GO" id="GO:0006212">
    <property type="term" value="P:uracil catabolic process"/>
    <property type="evidence" value="ECO:0007669"/>
    <property type="project" value="TreeGrafter"/>
</dbReference>
<dbReference type="PANTHER" id="PTHR43073">
    <property type="entry name" value="DIHYDROPYRIMIDINE DEHYDROGENASE [NADP(+)]"/>
    <property type="match status" value="1"/>
</dbReference>
<keyword evidence="7" id="KW-0560">Oxidoreductase</keyword>
<dbReference type="Pfam" id="PF01180">
    <property type="entry name" value="DHO_dh"/>
    <property type="match status" value="1"/>
</dbReference>
<dbReference type="Gene3D" id="3.30.70.20">
    <property type="match status" value="1"/>
</dbReference>
<dbReference type="GO" id="GO:0002058">
    <property type="term" value="F:uracil binding"/>
    <property type="evidence" value="ECO:0007669"/>
    <property type="project" value="TreeGrafter"/>
</dbReference>
<dbReference type="InterPro" id="IPR013785">
    <property type="entry name" value="Aldolase_TIM"/>
</dbReference>
<feature type="domain" description="4Fe-4S ferredoxin-type" evidence="13">
    <location>
        <begin position="335"/>
        <end position="365"/>
    </location>
</feature>
<evidence type="ECO:0000256" key="6">
    <source>
        <dbReference type="ARBA" id="ARBA00018101"/>
    </source>
</evidence>
<dbReference type="Gene3D" id="3.20.20.70">
    <property type="entry name" value="Aldolase class I"/>
    <property type="match status" value="1"/>
</dbReference>
<keyword evidence="15" id="KW-1185">Reference proteome</keyword>
<dbReference type="PANTHER" id="PTHR43073:SF2">
    <property type="entry name" value="DIHYDROPYRIMIDINE DEHYDROGENASE [NADP(+)]"/>
    <property type="match status" value="1"/>
</dbReference>
<dbReference type="OrthoDB" id="36608at2157"/>
<dbReference type="InterPro" id="IPR005720">
    <property type="entry name" value="Dihydroorotate_DH_cat"/>
</dbReference>
<dbReference type="PROSITE" id="PS51379">
    <property type="entry name" value="4FE4S_FER_2"/>
    <property type="match status" value="2"/>
</dbReference>
<dbReference type="GO" id="GO:0006210">
    <property type="term" value="P:thymine catabolic process"/>
    <property type="evidence" value="ECO:0007669"/>
    <property type="project" value="TreeGrafter"/>
</dbReference>
<evidence type="ECO:0000256" key="11">
    <source>
        <dbReference type="ARBA" id="ARBA00032722"/>
    </source>
</evidence>
<evidence type="ECO:0000256" key="12">
    <source>
        <dbReference type="ARBA" id="ARBA00048996"/>
    </source>
</evidence>
<dbReference type="GeneID" id="97547999"/>
<dbReference type="Proteomes" id="UP000245657">
    <property type="component" value="Unassembled WGS sequence"/>
</dbReference>
<feature type="domain" description="4Fe-4S ferredoxin-type" evidence="13">
    <location>
        <begin position="368"/>
        <end position="397"/>
    </location>
</feature>
<dbReference type="PROSITE" id="PS00198">
    <property type="entry name" value="4FE4S_FER_1"/>
    <property type="match status" value="1"/>
</dbReference>